<evidence type="ECO:0000313" key="1">
    <source>
        <dbReference type="EMBL" id="MFC5292737.1"/>
    </source>
</evidence>
<gene>
    <name evidence="1" type="ORF">ACFPK2_07015</name>
</gene>
<sequence>MADFPYIYRWDRCGRKGQRCRVFARGTMNSVGLEFEDGFRMVSSGNALRRA</sequence>
<protein>
    <submittedName>
        <fullName evidence="1">Uncharacterized protein</fullName>
    </submittedName>
</protein>
<keyword evidence="2" id="KW-1185">Reference proteome</keyword>
<dbReference type="Proteomes" id="UP001595976">
    <property type="component" value="Unassembled WGS sequence"/>
</dbReference>
<evidence type="ECO:0000313" key="2">
    <source>
        <dbReference type="Proteomes" id="UP001595976"/>
    </source>
</evidence>
<accession>A0ABW0EZR6</accession>
<reference evidence="2" key="1">
    <citation type="journal article" date="2019" name="Int. J. Syst. Evol. Microbiol.">
        <title>The Global Catalogue of Microorganisms (GCM) 10K type strain sequencing project: providing services to taxonomists for standard genome sequencing and annotation.</title>
        <authorList>
            <consortium name="The Broad Institute Genomics Platform"/>
            <consortium name="The Broad Institute Genome Sequencing Center for Infectious Disease"/>
            <person name="Wu L."/>
            <person name="Ma J."/>
        </authorList>
    </citation>
    <scope>NUCLEOTIDE SEQUENCE [LARGE SCALE GENOMIC DNA]</scope>
    <source>
        <strain evidence="2">CGMCC 1.15643</strain>
    </source>
</reference>
<name>A0ABW0EZR6_9HYPH</name>
<comment type="caution">
    <text evidence="1">The sequence shown here is derived from an EMBL/GenBank/DDBJ whole genome shotgun (WGS) entry which is preliminary data.</text>
</comment>
<dbReference type="RefSeq" id="WP_260348007.1">
    <property type="nucleotide sequence ID" value="NZ_JAOAOS010000002.1"/>
</dbReference>
<dbReference type="EMBL" id="JBHSLI010000002">
    <property type="protein sequence ID" value="MFC5292737.1"/>
    <property type="molecule type" value="Genomic_DNA"/>
</dbReference>
<organism evidence="1 2">
    <name type="scientific">Bosea minatitlanensis</name>
    <dbReference type="NCBI Taxonomy" id="128782"/>
    <lineage>
        <taxon>Bacteria</taxon>
        <taxon>Pseudomonadati</taxon>
        <taxon>Pseudomonadota</taxon>
        <taxon>Alphaproteobacteria</taxon>
        <taxon>Hyphomicrobiales</taxon>
        <taxon>Boseaceae</taxon>
        <taxon>Bosea</taxon>
    </lineage>
</organism>
<proteinExistence type="predicted"/>